<dbReference type="SUPFAM" id="SSF55031">
    <property type="entry name" value="Bacterial exopeptidase dimerisation domain"/>
    <property type="match status" value="1"/>
</dbReference>
<dbReference type="Gene3D" id="3.30.70.360">
    <property type="match status" value="1"/>
</dbReference>
<accession>A0A0N1IHL3</accession>
<evidence type="ECO:0000256" key="8">
    <source>
        <dbReference type="ARBA" id="ARBA00022801"/>
    </source>
</evidence>
<dbReference type="GO" id="GO:0005737">
    <property type="term" value="C:cytoplasm"/>
    <property type="evidence" value="ECO:0007669"/>
    <property type="project" value="UniProtKB-SubCell"/>
</dbReference>
<evidence type="ECO:0000313" key="11">
    <source>
        <dbReference type="EMBL" id="KPI83171.1"/>
    </source>
</evidence>
<sequence>MHYCATAGATTHHAPLYRSSDKFVLAMTSAPNYPSDYKQWLAKLISFDTVSRNSNLPLVDYVKAYLKTVGVESSLVYNPAKTHANLWATLPGEGGITQGGIILSGHTDVVPVDGQKWASDPFTMVEKDGKLFGRGACDMKGFLAAVLALVPYFLSMKRAKPVHIAFSFDEEVGCRGVPFLIDFLKEKGLQADGCLIGEPTSMKVYTGNKGRTAWEVKVHGKAIHSSMALMNTSCNAIEYAAQIVTKVREIALDIKKNGKQDPLYDCPFACISTGVIKGGNAVNTVPAECYFTFSMRVNDSTEKERVESEVKTYISSTVLPFMREEFADAQIELVRTADYPPFTGNDDNALTQEARRLRADPHQHRSGAGTEAGYFNGVLKIPSVIMGPGSIDEAHQPNEFVTVQQMDCCMDTVVGMVSTLCGMSKDSHM</sequence>
<feature type="domain" description="Peptidase M20 dimerisation" evidence="10">
    <location>
        <begin position="206"/>
        <end position="316"/>
    </location>
</feature>
<dbReference type="InterPro" id="IPR011650">
    <property type="entry name" value="Peptidase_M20_dimer"/>
</dbReference>
<dbReference type="NCBIfam" id="TIGR01892">
    <property type="entry name" value="AcOrn-deacetyl"/>
    <property type="match status" value="1"/>
</dbReference>
<comment type="caution">
    <text evidence="11">The sequence shown here is derived from an EMBL/GenBank/DDBJ whole genome shotgun (WGS) entry which is preliminary data.</text>
</comment>
<dbReference type="FunFam" id="3.30.70.360:FF:000003">
    <property type="entry name" value="Acetylornithine deacetylase"/>
    <property type="match status" value="1"/>
</dbReference>
<keyword evidence="9" id="KW-0862">Zinc</keyword>
<dbReference type="InterPro" id="IPR002933">
    <property type="entry name" value="Peptidase_M20"/>
</dbReference>
<dbReference type="InterPro" id="IPR050072">
    <property type="entry name" value="Peptidase_M20A"/>
</dbReference>
<keyword evidence="12" id="KW-1185">Reference proteome</keyword>
<evidence type="ECO:0000256" key="7">
    <source>
        <dbReference type="ARBA" id="ARBA00022723"/>
    </source>
</evidence>
<keyword evidence="6" id="KW-0028">Amino-acid biosynthesis</keyword>
<dbReference type="Proteomes" id="UP000038009">
    <property type="component" value="Unassembled WGS sequence"/>
</dbReference>
<dbReference type="PROSITE" id="PS00759">
    <property type="entry name" value="ARGE_DAPE_CPG2_2"/>
    <property type="match status" value="1"/>
</dbReference>
<dbReference type="GO" id="GO:0004180">
    <property type="term" value="F:carboxypeptidase activity"/>
    <property type="evidence" value="ECO:0007669"/>
    <property type="project" value="UniProtKB-KW"/>
</dbReference>
<evidence type="ECO:0000256" key="4">
    <source>
        <dbReference type="ARBA" id="ARBA00022490"/>
    </source>
</evidence>
<keyword evidence="11" id="KW-0121">Carboxypeptidase</keyword>
<dbReference type="InterPro" id="IPR010169">
    <property type="entry name" value="AcOrn-deacetyl"/>
</dbReference>
<name>A0A0N1IHL3_LEPSE</name>
<protein>
    <submittedName>
        <fullName evidence="11">Glutamamyl carboxypeptidase putative metallo-peptidase Clan MH Family M18</fullName>
    </submittedName>
</protein>
<dbReference type="AlphaFoldDB" id="A0A0N1IHL3"/>
<evidence type="ECO:0000256" key="5">
    <source>
        <dbReference type="ARBA" id="ARBA00022571"/>
    </source>
</evidence>
<comment type="similarity">
    <text evidence="3">Belongs to the peptidase M20A family. ArgE subfamily.</text>
</comment>
<dbReference type="OrthoDB" id="3064516at2759"/>
<dbReference type="InterPro" id="IPR036264">
    <property type="entry name" value="Bact_exopeptidase_dim_dom"/>
</dbReference>
<dbReference type="OMA" id="GDCAPHA"/>
<dbReference type="CDD" id="cd03894">
    <property type="entry name" value="M20_ArgE"/>
    <property type="match status" value="1"/>
</dbReference>
<dbReference type="Gene3D" id="3.40.630.10">
    <property type="entry name" value="Zn peptidases"/>
    <property type="match status" value="1"/>
</dbReference>
<dbReference type="GO" id="GO:0006526">
    <property type="term" value="P:L-arginine biosynthetic process"/>
    <property type="evidence" value="ECO:0007669"/>
    <property type="project" value="UniProtKB-KW"/>
</dbReference>
<dbReference type="SUPFAM" id="SSF53187">
    <property type="entry name" value="Zn-dependent exopeptidases"/>
    <property type="match status" value="1"/>
</dbReference>
<gene>
    <name evidence="11" type="ORF">ABL78_7806</name>
</gene>
<comment type="cofactor">
    <cofactor evidence="1">
        <name>Zn(2+)</name>
        <dbReference type="ChEBI" id="CHEBI:29105"/>
    </cofactor>
</comment>
<dbReference type="GO" id="GO:0046872">
    <property type="term" value="F:metal ion binding"/>
    <property type="evidence" value="ECO:0007669"/>
    <property type="project" value="UniProtKB-KW"/>
</dbReference>
<reference evidence="11 12" key="1">
    <citation type="journal article" date="2015" name="PLoS Pathog.">
        <title>Leptomonas seymouri: Adaptations to the Dixenous Life Cycle Analyzed by Genome Sequencing, Transcriptome Profiling and Co-infection with Leishmania donovani.</title>
        <authorList>
            <person name="Kraeva N."/>
            <person name="Butenko A."/>
            <person name="Hlavacova J."/>
            <person name="Kostygov A."/>
            <person name="Myskova J."/>
            <person name="Grybchuk D."/>
            <person name="Lestinova T."/>
            <person name="Votypka J."/>
            <person name="Volf P."/>
            <person name="Opperdoes F."/>
            <person name="Flegontov P."/>
            <person name="Lukes J."/>
            <person name="Yurchenko V."/>
        </authorList>
    </citation>
    <scope>NUCLEOTIDE SEQUENCE [LARGE SCALE GENOMIC DNA]</scope>
    <source>
        <strain evidence="11 12">ATCC 30220</strain>
    </source>
</reference>
<dbReference type="NCBIfam" id="NF005710">
    <property type="entry name" value="PRK07522.1"/>
    <property type="match status" value="1"/>
</dbReference>
<evidence type="ECO:0000313" key="12">
    <source>
        <dbReference type="Proteomes" id="UP000038009"/>
    </source>
</evidence>
<keyword evidence="8" id="KW-0378">Hydrolase</keyword>
<evidence type="ECO:0000256" key="1">
    <source>
        <dbReference type="ARBA" id="ARBA00001947"/>
    </source>
</evidence>
<organism evidence="11 12">
    <name type="scientific">Leptomonas seymouri</name>
    <dbReference type="NCBI Taxonomy" id="5684"/>
    <lineage>
        <taxon>Eukaryota</taxon>
        <taxon>Discoba</taxon>
        <taxon>Euglenozoa</taxon>
        <taxon>Kinetoplastea</taxon>
        <taxon>Metakinetoplastina</taxon>
        <taxon>Trypanosomatida</taxon>
        <taxon>Trypanosomatidae</taxon>
        <taxon>Leishmaniinae</taxon>
        <taxon>Leptomonas</taxon>
    </lineage>
</organism>
<dbReference type="Pfam" id="PF07687">
    <property type="entry name" value="M20_dimer"/>
    <property type="match status" value="1"/>
</dbReference>
<evidence type="ECO:0000256" key="2">
    <source>
        <dbReference type="ARBA" id="ARBA00004496"/>
    </source>
</evidence>
<dbReference type="VEuPathDB" id="TriTrypDB:Lsey_0424_0030"/>
<keyword evidence="11" id="KW-0645">Protease</keyword>
<evidence type="ECO:0000256" key="9">
    <source>
        <dbReference type="ARBA" id="ARBA00022833"/>
    </source>
</evidence>
<comment type="subcellular location">
    <subcellularLocation>
        <location evidence="2">Cytoplasm</location>
    </subcellularLocation>
</comment>
<dbReference type="InterPro" id="IPR001261">
    <property type="entry name" value="ArgE/DapE_CS"/>
</dbReference>
<dbReference type="Pfam" id="PF01546">
    <property type="entry name" value="Peptidase_M20"/>
    <property type="match status" value="1"/>
</dbReference>
<dbReference type="EMBL" id="LJSK01000424">
    <property type="protein sequence ID" value="KPI83171.1"/>
    <property type="molecule type" value="Genomic_DNA"/>
</dbReference>
<proteinExistence type="inferred from homology"/>
<keyword evidence="7" id="KW-0479">Metal-binding</keyword>
<keyword evidence="4" id="KW-0963">Cytoplasm</keyword>
<evidence type="ECO:0000259" key="10">
    <source>
        <dbReference type="Pfam" id="PF07687"/>
    </source>
</evidence>
<evidence type="ECO:0000256" key="6">
    <source>
        <dbReference type="ARBA" id="ARBA00022605"/>
    </source>
</evidence>
<dbReference type="PANTHER" id="PTHR43808">
    <property type="entry name" value="ACETYLORNITHINE DEACETYLASE"/>
    <property type="match status" value="1"/>
</dbReference>
<keyword evidence="5" id="KW-0055">Arginine biosynthesis</keyword>
<dbReference type="PANTHER" id="PTHR43808:SF31">
    <property type="entry name" value="N-ACETYL-L-CITRULLINE DEACETYLASE"/>
    <property type="match status" value="1"/>
</dbReference>
<dbReference type="GO" id="GO:0008777">
    <property type="term" value="F:acetylornithine deacetylase activity"/>
    <property type="evidence" value="ECO:0007669"/>
    <property type="project" value="TreeGrafter"/>
</dbReference>
<evidence type="ECO:0000256" key="3">
    <source>
        <dbReference type="ARBA" id="ARBA00005691"/>
    </source>
</evidence>